<dbReference type="InterPro" id="IPR000292">
    <property type="entry name" value="For/NO2_transpt"/>
</dbReference>
<evidence type="ECO:0000256" key="4">
    <source>
        <dbReference type="ARBA" id="ARBA00023136"/>
    </source>
</evidence>
<organism evidence="7 8">
    <name type="scientific">Paenibacillus haidiansis</name>
    <dbReference type="NCBI Taxonomy" id="1574488"/>
    <lineage>
        <taxon>Bacteria</taxon>
        <taxon>Bacillati</taxon>
        <taxon>Bacillota</taxon>
        <taxon>Bacilli</taxon>
        <taxon>Bacillales</taxon>
        <taxon>Paenibacillaceae</taxon>
        <taxon>Paenibacillus</taxon>
    </lineage>
</organism>
<feature type="transmembrane region" description="Helical" evidence="6">
    <location>
        <begin position="102"/>
        <end position="123"/>
    </location>
</feature>
<evidence type="ECO:0000313" key="7">
    <source>
        <dbReference type="EMBL" id="MEF2966797.1"/>
    </source>
</evidence>
<reference evidence="7 8" key="1">
    <citation type="submission" date="2024-02" db="EMBL/GenBank/DDBJ databases">
        <title>A nitrogen-fixing paenibacillus bacterium.</title>
        <authorList>
            <person name="Zhang W.L."/>
            <person name="Chen S.F."/>
        </authorList>
    </citation>
    <scope>NUCLEOTIDE SEQUENCE [LARGE SCALE GENOMIC DNA]</scope>
    <source>
        <strain evidence="7 8">M1</strain>
    </source>
</reference>
<dbReference type="RefSeq" id="WP_331847007.1">
    <property type="nucleotide sequence ID" value="NZ_JAZHPZ010000005.1"/>
</dbReference>
<evidence type="ECO:0000256" key="6">
    <source>
        <dbReference type="SAM" id="Phobius"/>
    </source>
</evidence>
<dbReference type="EMBL" id="JAZHPZ010000005">
    <property type="protein sequence ID" value="MEF2966797.1"/>
    <property type="molecule type" value="Genomic_DNA"/>
</dbReference>
<name>A0ABU7VV51_9BACL</name>
<evidence type="ECO:0000256" key="5">
    <source>
        <dbReference type="ARBA" id="ARBA00049660"/>
    </source>
</evidence>
<evidence type="ECO:0000313" key="8">
    <source>
        <dbReference type="Proteomes" id="UP001306950"/>
    </source>
</evidence>
<keyword evidence="2 6" id="KW-0812">Transmembrane</keyword>
<keyword evidence="3 6" id="KW-1133">Transmembrane helix</keyword>
<dbReference type="PANTHER" id="PTHR30520:SF6">
    <property type="entry name" value="FORMATE_NITRATE FAMILY TRANSPORTER (EUROFUNG)"/>
    <property type="match status" value="1"/>
</dbReference>
<feature type="transmembrane region" description="Helical" evidence="6">
    <location>
        <begin position="161"/>
        <end position="181"/>
    </location>
</feature>
<feature type="transmembrane region" description="Helical" evidence="6">
    <location>
        <begin position="193"/>
        <end position="215"/>
    </location>
</feature>
<sequence length="299" mass="31340">MDYVKPAEVLDSMIETGTNKARLTTMQMLLKGCLAGAILACATTLAFTATAQTSLGIVGALIFPVGFVIIILLGLELVTGSFALIPLAVLERKAPLSRMLANFGWVILGHVIGCLIYAALYGLTITKMGTDMSSPLIQTLIQTSEAKTIGYKSMGTAGMGLVFIKAILCNWMVTLGAVMALTSRSTSGKIVAMWLPILIFFGQGFEHAVVNMFVIPAGMMLGANVSIADWWLWNQLPVLIGNFVGGVLFTGLALYYSQKKKASAGVGAGAGRIAEASISSDAQDGRLIPASAAGAGERP</sequence>
<feature type="transmembrane region" description="Helical" evidence="6">
    <location>
        <begin position="57"/>
        <end position="90"/>
    </location>
</feature>
<evidence type="ECO:0000256" key="3">
    <source>
        <dbReference type="ARBA" id="ARBA00022989"/>
    </source>
</evidence>
<dbReference type="Gene3D" id="1.20.1080.10">
    <property type="entry name" value="Glycerol uptake facilitator protein"/>
    <property type="match status" value="1"/>
</dbReference>
<dbReference type="Proteomes" id="UP001306950">
    <property type="component" value="Unassembled WGS sequence"/>
</dbReference>
<comment type="subcellular location">
    <subcellularLocation>
        <location evidence="1">Membrane</location>
        <topology evidence="1">Multi-pass membrane protein</topology>
    </subcellularLocation>
</comment>
<comment type="similarity">
    <text evidence="5">Belongs to the FNT transporter (TC 1.A.16) family.</text>
</comment>
<dbReference type="InterPro" id="IPR023271">
    <property type="entry name" value="Aquaporin-like"/>
</dbReference>
<comment type="caution">
    <text evidence="7">The sequence shown here is derived from an EMBL/GenBank/DDBJ whole genome shotgun (WGS) entry which is preliminary data.</text>
</comment>
<gene>
    <name evidence="7" type="ORF">V3851_13225</name>
</gene>
<keyword evidence="4 6" id="KW-0472">Membrane</keyword>
<protein>
    <submittedName>
        <fullName evidence="7">Formate/nitrite transporter family protein</fullName>
    </submittedName>
</protein>
<dbReference type="Pfam" id="PF01226">
    <property type="entry name" value="Form_Nir_trans"/>
    <property type="match status" value="1"/>
</dbReference>
<evidence type="ECO:0000256" key="2">
    <source>
        <dbReference type="ARBA" id="ARBA00022692"/>
    </source>
</evidence>
<feature type="transmembrane region" description="Helical" evidence="6">
    <location>
        <begin position="29"/>
        <end position="51"/>
    </location>
</feature>
<evidence type="ECO:0000256" key="1">
    <source>
        <dbReference type="ARBA" id="ARBA00004141"/>
    </source>
</evidence>
<feature type="transmembrane region" description="Helical" evidence="6">
    <location>
        <begin position="235"/>
        <end position="256"/>
    </location>
</feature>
<proteinExistence type="inferred from homology"/>
<dbReference type="PANTHER" id="PTHR30520">
    <property type="entry name" value="FORMATE TRANSPORTER-RELATED"/>
    <property type="match status" value="1"/>
</dbReference>
<keyword evidence="8" id="KW-1185">Reference proteome</keyword>
<accession>A0ABU7VV51</accession>